<accession>A0AAV4NW29</accession>
<protein>
    <submittedName>
        <fullName evidence="1">Uncharacterized protein</fullName>
    </submittedName>
</protein>
<proteinExistence type="predicted"/>
<dbReference type="EMBL" id="BPLR01021332">
    <property type="protein sequence ID" value="GIX88538.1"/>
    <property type="molecule type" value="Genomic_DNA"/>
</dbReference>
<dbReference type="AlphaFoldDB" id="A0AAV4NW29"/>
<keyword evidence="2" id="KW-1185">Reference proteome</keyword>
<organism evidence="1 2">
    <name type="scientific">Caerostris extrusa</name>
    <name type="common">Bark spider</name>
    <name type="synonym">Caerostris bankana</name>
    <dbReference type="NCBI Taxonomy" id="172846"/>
    <lineage>
        <taxon>Eukaryota</taxon>
        <taxon>Metazoa</taxon>
        <taxon>Ecdysozoa</taxon>
        <taxon>Arthropoda</taxon>
        <taxon>Chelicerata</taxon>
        <taxon>Arachnida</taxon>
        <taxon>Araneae</taxon>
        <taxon>Araneomorphae</taxon>
        <taxon>Entelegynae</taxon>
        <taxon>Araneoidea</taxon>
        <taxon>Araneidae</taxon>
        <taxon>Caerostris</taxon>
    </lineage>
</organism>
<evidence type="ECO:0000313" key="1">
    <source>
        <dbReference type="EMBL" id="GIX88538.1"/>
    </source>
</evidence>
<evidence type="ECO:0000313" key="2">
    <source>
        <dbReference type="Proteomes" id="UP001054945"/>
    </source>
</evidence>
<comment type="caution">
    <text evidence="1">The sequence shown here is derived from an EMBL/GenBank/DDBJ whole genome shotgun (WGS) entry which is preliminary data.</text>
</comment>
<dbReference type="Proteomes" id="UP001054945">
    <property type="component" value="Unassembled WGS sequence"/>
</dbReference>
<reference evidence="1 2" key="1">
    <citation type="submission" date="2021-06" db="EMBL/GenBank/DDBJ databases">
        <title>Caerostris extrusa draft genome.</title>
        <authorList>
            <person name="Kono N."/>
            <person name="Arakawa K."/>
        </authorList>
    </citation>
    <scope>NUCLEOTIDE SEQUENCE [LARGE SCALE GENOMIC DNA]</scope>
</reference>
<gene>
    <name evidence="1" type="ORF">CEXT_783841</name>
</gene>
<sequence length="144" mass="16684">MDKSGYWFTRLFVTEKKLLEALTFSISTQDKRIPHQEIVSTINSGKFAWQSPCPRDLVPPKSKLPNPIRHCCNPAAITESNSTEVEELSIPNCKTFYDEIEKPLNIQTYSISPDRKYVLMSHDHEQVFKHSFTAKYKVYIVESE</sequence>
<dbReference type="Gene3D" id="2.140.10.30">
    <property type="entry name" value="Dipeptidylpeptidase IV, N-terminal domain"/>
    <property type="match status" value="1"/>
</dbReference>
<name>A0AAV4NW29_CAEEX</name>